<accession>A0A4S3LXQ5</accession>
<evidence type="ECO:0008006" key="3">
    <source>
        <dbReference type="Google" id="ProtNLM"/>
    </source>
</evidence>
<dbReference type="RefSeq" id="WP_136336411.1">
    <property type="nucleotide sequence ID" value="NZ_QXMP01000006.1"/>
</dbReference>
<dbReference type="Proteomes" id="UP000305939">
    <property type="component" value="Unassembled WGS sequence"/>
</dbReference>
<evidence type="ECO:0000313" key="1">
    <source>
        <dbReference type="EMBL" id="THD66339.1"/>
    </source>
</evidence>
<gene>
    <name evidence="1" type="ORF">E7Z59_11025</name>
</gene>
<dbReference type="AlphaFoldDB" id="A0A4S3LXQ5"/>
<dbReference type="PROSITE" id="PS51257">
    <property type="entry name" value="PROKAR_LIPOPROTEIN"/>
    <property type="match status" value="1"/>
</dbReference>
<reference evidence="1 2" key="1">
    <citation type="submission" date="2019-04" db="EMBL/GenBank/DDBJ databases">
        <title>Draft genome sequence of Robertkochia marina CC-AMO-30D.</title>
        <authorList>
            <person name="Hameed A."/>
            <person name="Lin S.-Y."/>
            <person name="Shahina M."/>
            <person name="Lai W.-A."/>
            <person name="Young C.-C."/>
        </authorList>
    </citation>
    <scope>NUCLEOTIDE SEQUENCE [LARGE SCALE GENOMIC DNA]</scope>
    <source>
        <strain evidence="1 2">CC-AMO-30D</strain>
    </source>
</reference>
<keyword evidence="2" id="KW-1185">Reference proteome</keyword>
<protein>
    <recommendedName>
        <fullName evidence="3">Selenophosphate synthetase</fullName>
    </recommendedName>
</protein>
<name>A0A4S3LXQ5_9FLAO</name>
<organism evidence="1 2">
    <name type="scientific">Robertkochia marina</name>
    <dbReference type="NCBI Taxonomy" id="1227945"/>
    <lineage>
        <taxon>Bacteria</taxon>
        <taxon>Pseudomonadati</taxon>
        <taxon>Bacteroidota</taxon>
        <taxon>Flavobacteriia</taxon>
        <taxon>Flavobacteriales</taxon>
        <taxon>Flavobacteriaceae</taxon>
        <taxon>Robertkochia</taxon>
    </lineage>
</organism>
<dbReference type="OrthoDB" id="892266at2"/>
<proteinExistence type="predicted"/>
<sequence length="219" mass="25602">MRYLTSIVLILILTTFSCKNESSQKLTYTEKIAQANGIDSWDKINELSFTFNVDRDTLHFERHWIWRPKTGEVTMIMNNDTVSYNREAVDEASLKADKAFINDTYWLLAPFKLVWDEGFTQDSIIRAEAPISKDSLNKLTILYDNKVGYTPGDAYDFYVNDEYMIQEWVYRQGNSQTDCMMTTWEDYKKQGGINFATMHSDETGKFKLYFTNLNVQRGN</sequence>
<comment type="caution">
    <text evidence="1">The sequence shown here is derived from an EMBL/GenBank/DDBJ whole genome shotgun (WGS) entry which is preliminary data.</text>
</comment>
<dbReference type="EMBL" id="SSMC01000003">
    <property type="protein sequence ID" value="THD66339.1"/>
    <property type="molecule type" value="Genomic_DNA"/>
</dbReference>
<evidence type="ECO:0000313" key="2">
    <source>
        <dbReference type="Proteomes" id="UP000305939"/>
    </source>
</evidence>